<dbReference type="Proteomes" id="UP000265520">
    <property type="component" value="Unassembled WGS sequence"/>
</dbReference>
<sequence>PVSDVVPSVVVAPFLFRSSSVIAPSLCWCLAVVNMSNVAAMSSSAVVASTATTSSSAAVLAKSNFHPTLVVTNIQNSIRLSSPTSKIAFPHGHCNTQTRYLK</sequence>
<evidence type="ECO:0000313" key="2">
    <source>
        <dbReference type="Proteomes" id="UP000265520"/>
    </source>
</evidence>
<reference evidence="1 2" key="1">
    <citation type="journal article" date="2018" name="Front. Plant Sci.">
        <title>Red Clover (Trifolium pratense) and Zigzag Clover (T. medium) - A Picture of Genomic Similarities and Differences.</title>
        <authorList>
            <person name="Dluhosova J."/>
            <person name="Istvanek J."/>
            <person name="Nedelnik J."/>
            <person name="Repkova J."/>
        </authorList>
    </citation>
    <scope>NUCLEOTIDE SEQUENCE [LARGE SCALE GENOMIC DNA]</scope>
    <source>
        <strain evidence="2">cv. 10/8</strain>
        <tissue evidence="1">Leaf</tissue>
    </source>
</reference>
<comment type="caution">
    <text evidence="1">The sequence shown here is derived from an EMBL/GenBank/DDBJ whole genome shotgun (WGS) entry which is preliminary data.</text>
</comment>
<name>A0A392PMI7_9FABA</name>
<evidence type="ECO:0000313" key="1">
    <source>
        <dbReference type="EMBL" id="MCI12857.1"/>
    </source>
</evidence>
<keyword evidence="2" id="KW-1185">Reference proteome</keyword>
<dbReference type="AlphaFoldDB" id="A0A392PMI7"/>
<proteinExistence type="predicted"/>
<feature type="non-terminal residue" evidence="1">
    <location>
        <position position="1"/>
    </location>
</feature>
<accession>A0A392PMI7</accession>
<organism evidence="1 2">
    <name type="scientific">Trifolium medium</name>
    <dbReference type="NCBI Taxonomy" id="97028"/>
    <lineage>
        <taxon>Eukaryota</taxon>
        <taxon>Viridiplantae</taxon>
        <taxon>Streptophyta</taxon>
        <taxon>Embryophyta</taxon>
        <taxon>Tracheophyta</taxon>
        <taxon>Spermatophyta</taxon>
        <taxon>Magnoliopsida</taxon>
        <taxon>eudicotyledons</taxon>
        <taxon>Gunneridae</taxon>
        <taxon>Pentapetalae</taxon>
        <taxon>rosids</taxon>
        <taxon>fabids</taxon>
        <taxon>Fabales</taxon>
        <taxon>Fabaceae</taxon>
        <taxon>Papilionoideae</taxon>
        <taxon>50 kb inversion clade</taxon>
        <taxon>NPAAA clade</taxon>
        <taxon>Hologalegina</taxon>
        <taxon>IRL clade</taxon>
        <taxon>Trifolieae</taxon>
        <taxon>Trifolium</taxon>
    </lineage>
</organism>
<protein>
    <submittedName>
        <fullName evidence="1">Uncharacterized protein</fullName>
    </submittedName>
</protein>
<dbReference type="EMBL" id="LXQA010085871">
    <property type="protein sequence ID" value="MCI12857.1"/>
    <property type="molecule type" value="Genomic_DNA"/>
</dbReference>